<evidence type="ECO:0000313" key="2">
    <source>
        <dbReference type="EMBL" id="SEC47694.1"/>
    </source>
</evidence>
<dbReference type="SMART" id="SM00886">
    <property type="entry name" value="Dabb"/>
    <property type="match status" value="1"/>
</dbReference>
<evidence type="ECO:0000259" key="1">
    <source>
        <dbReference type="PROSITE" id="PS51502"/>
    </source>
</evidence>
<reference evidence="3" key="1">
    <citation type="submission" date="2016-10" db="EMBL/GenBank/DDBJ databases">
        <authorList>
            <person name="Varghese N."/>
            <person name="Submissions S."/>
        </authorList>
    </citation>
    <scope>NUCLEOTIDE SEQUENCE [LARGE SCALE GENOMIC DNA]</scope>
    <source>
        <strain evidence="3">BS3660</strain>
    </source>
</reference>
<dbReference type="PANTHER" id="PTHR37832">
    <property type="entry name" value="BLL2683 PROTEIN"/>
    <property type="match status" value="1"/>
</dbReference>
<dbReference type="PROSITE" id="PS51502">
    <property type="entry name" value="S_R_A_B_BARREL"/>
    <property type="match status" value="1"/>
</dbReference>
<dbReference type="Pfam" id="PF07876">
    <property type="entry name" value="Dabb"/>
    <property type="match status" value="1"/>
</dbReference>
<proteinExistence type="predicted"/>
<sequence>MQPVKHIVMWNLRGESEVERSSNIEKLKSAFEGIRTEIPGLRSLEIGVDFSKIDYACDVVLYSEFDSVEALEGYASHPAHLRVREELGNLRIARHQVDYFI</sequence>
<dbReference type="PANTHER" id="PTHR37832:SF1">
    <property type="entry name" value="STRESS-RESPONSE A_B BARREL DOMAIN-CONTAINING PROTEIN"/>
    <property type="match status" value="1"/>
</dbReference>
<dbReference type="EMBL" id="FNTC01000002">
    <property type="protein sequence ID" value="SEC47694.1"/>
    <property type="molecule type" value="Genomic_DNA"/>
</dbReference>
<dbReference type="RefSeq" id="WP_090455857.1">
    <property type="nucleotide sequence ID" value="NZ_FNTC01000002.1"/>
</dbReference>
<dbReference type="Gene3D" id="3.30.70.100">
    <property type="match status" value="1"/>
</dbReference>
<dbReference type="SUPFAM" id="SSF54909">
    <property type="entry name" value="Dimeric alpha+beta barrel"/>
    <property type="match status" value="1"/>
</dbReference>
<dbReference type="InterPro" id="IPR011008">
    <property type="entry name" value="Dimeric_a/b-barrel"/>
</dbReference>
<accession>A0A231GQ19</accession>
<keyword evidence="3" id="KW-1185">Reference proteome</keyword>
<dbReference type="AlphaFoldDB" id="A0A231GQ19"/>
<feature type="domain" description="Stress-response A/B barrel" evidence="1">
    <location>
        <begin position="4"/>
        <end position="99"/>
    </location>
</feature>
<dbReference type="Proteomes" id="UP000198542">
    <property type="component" value="Unassembled WGS sequence"/>
</dbReference>
<protein>
    <submittedName>
        <fullName evidence="2">Stress responsive A/B Barrel Domain</fullName>
    </submittedName>
</protein>
<name>A0A231GQ19_PSEJE</name>
<evidence type="ECO:0000313" key="3">
    <source>
        <dbReference type="Proteomes" id="UP000198542"/>
    </source>
</evidence>
<gene>
    <name evidence="2" type="ORF">SAMN04490187_4517</name>
</gene>
<organism evidence="2 3">
    <name type="scientific">Pseudomonas jessenii</name>
    <dbReference type="NCBI Taxonomy" id="77298"/>
    <lineage>
        <taxon>Bacteria</taxon>
        <taxon>Pseudomonadati</taxon>
        <taxon>Pseudomonadota</taxon>
        <taxon>Gammaproteobacteria</taxon>
        <taxon>Pseudomonadales</taxon>
        <taxon>Pseudomonadaceae</taxon>
        <taxon>Pseudomonas</taxon>
    </lineage>
</organism>
<dbReference type="InterPro" id="IPR013097">
    <property type="entry name" value="Dabb"/>
</dbReference>